<dbReference type="InterPro" id="IPR036291">
    <property type="entry name" value="NAD(P)-bd_dom_sf"/>
</dbReference>
<dbReference type="AlphaFoldDB" id="A0A0F9IXP6"/>
<dbReference type="InterPro" id="IPR001088">
    <property type="entry name" value="Glyco_hydro_4"/>
</dbReference>
<accession>A0A0F9IXP6</accession>
<dbReference type="Gene3D" id="3.90.1820.10">
    <property type="entry name" value="AglA-like glucosidase"/>
    <property type="match status" value="1"/>
</dbReference>
<sequence length="173" mass="19971">MEAFQKDYEIPMRYGVDQCIGDTVGPGGIFRALRTIPVVIDIARDMEELCPNALLLNYTNPMAMVCWALGEASNINFVGLCHGVQTTLDLISRYVEVNKEDINYLCAGINHMNWFLRLEEDGKNLYPTLKKNIEKPEYYINEKVRGEVMRHFGYFMTESTGHLSEYVPWFRKS</sequence>
<organism evidence="11">
    <name type="scientific">marine sediment metagenome</name>
    <dbReference type="NCBI Taxonomy" id="412755"/>
    <lineage>
        <taxon>unclassified sequences</taxon>
        <taxon>metagenomes</taxon>
        <taxon>ecological metagenomes</taxon>
    </lineage>
</organism>
<keyword evidence="4" id="KW-0479">Metal-binding</keyword>
<gene>
    <name evidence="11" type="ORF">LCGC14_1600930</name>
</gene>
<keyword evidence="9" id="KW-0326">Glycosidase</keyword>
<dbReference type="GO" id="GO:0004553">
    <property type="term" value="F:hydrolase activity, hydrolyzing O-glycosyl compounds"/>
    <property type="evidence" value="ECO:0007669"/>
    <property type="project" value="InterPro"/>
</dbReference>
<name>A0A0F9IXP6_9ZZZZ</name>
<protein>
    <recommendedName>
        <fullName evidence="10">Glycosyl hydrolase family 4 C-terminal domain-containing protein</fullName>
    </recommendedName>
</protein>
<feature type="non-terminal residue" evidence="11">
    <location>
        <position position="173"/>
    </location>
</feature>
<evidence type="ECO:0000256" key="4">
    <source>
        <dbReference type="ARBA" id="ARBA00022723"/>
    </source>
</evidence>
<keyword evidence="8" id="KW-0119">Carbohydrate metabolism</keyword>
<proteinExistence type="inferred from homology"/>
<dbReference type="Pfam" id="PF11975">
    <property type="entry name" value="Glyco_hydro_4C"/>
    <property type="match status" value="1"/>
</dbReference>
<dbReference type="SUPFAM" id="SSF56327">
    <property type="entry name" value="LDH C-terminal domain-like"/>
    <property type="match status" value="1"/>
</dbReference>
<dbReference type="PANTHER" id="PTHR32092:SF6">
    <property type="entry name" value="ALPHA-GALACTOSIDASE"/>
    <property type="match status" value="1"/>
</dbReference>
<dbReference type="SUPFAM" id="SSF51735">
    <property type="entry name" value="NAD(P)-binding Rossmann-fold domains"/>
    <property type="match status" value="1"/>
</dbReference>
<dbReference type="PRINTS" id="PR00732">
    <property type="entry name" value="GLHYDRLASE4"/>
</dbReference>
<keyword evidence="6" id="KW-0520">NAD</keyword>
<evidence type="ECO:0000256" key="1">
    <source>
        <dbReference type="ARBA" id="ARBA00001911"/>
    </source>
</evidence>
<reference evidence="11" key="1">
    <citation type="journal article" date="2015" name="Nature">
        <title>Complex archaea that bridge the gap between prokaryotes and eukaryotes.</title>
        <authorList>
            <person name="Spang A."/>
            <person name="Saw J.H."/>
            <person name="Jorgensen S.L."/>
            <person name="Zaremba-Niedzwiedzka K."/>
            <person name="Martijn J."/>
            <person name="Lind A.E."/>
            <person name="van Eijk R."/>
            <person name="Schleper C."/>
            <person name="Guy L."/>
            <person name="Ettema T.J."/>
        </authorList>
    </citation>
    <scope>NUCLEOTIDE SEQUENCE</scope>
</reference>
<dbReference type="GO" id="GO:0005975">
    <property type="term" value="P:carbohydrate metabolic process"/>
    <property type="evidence" value="ECO:0007669"/>
    <property type="project" value="InterPro"/>
</dbReference>
<evidence type="ECO:0000256" key="6">
    <source>
        <dbReference type="ARBA" id="ARBA00023027"/>
    </source>
</evidence>
<evidence type="ECO:0000256" key="9">
    <source>
        <dbReference type="ARBA" id="ARBA00023295"/>
    </source>
</evidence>
<dbReference type="GO" id="GO:0016616">
    <property type="term" value="F:oxidoreductase activity, acting on the CH-OH group of donors, NAD or NADP as acceptor"/>
    <property type="evidence" value="ECO:0007669"/>
    <property type="project" value="InterPro"/>
</dbReference>
<evidence type="ECO:0000259" key="10">
    <source>
        <dbReference type="Pfam" id="PF11975"/>
    </source>
</evidence>
<comment type="similarity">
    <text evidence="3">Belongs to the glycosyl hydrolase 4 family.</text>
</comment>
<dbReference type="EMBL" id="LAZR01012836">
    <property type="protein sequence ID" value="KKM24859.1"/>
    <property type="molecule type" value="Genomic_DNA"/>
</dbReference>
<dbReference type="InterPro" id="IPR015955">
    <property type="entry name" value="Lactate_DH/Glyco_Ohase_4_C"/>
</dbReference>
<comment type="cofactor">
    <cofactor evidence="1">
        <name>NAD(+)</name>
        <dbReference type="ChEBI" id="CHEBI:57540"/>
    </cofactor>
</comment>
<keyword evidence="5" id="KW-0378">Hydrolase</keyword>
<evidence type="ECO:0000256" key="7">
    <source>
        <dbReference type="ARBA" id="ARBA00023211"/>
    </source>
</evidence>
<dbReference type="GO" id="GO:0046872">
    <property type="term" value="F:metal ion binding"/>
    <property type="evidence" value="ECO:0007669"/>
    <property type="project" value="UniProtKB-KW"/>
</dbReference>
<dbReference type="Pfam" id="PF02056">
    <property type="entry name" value="Glyco_hydro_4"/>
    <property type="match status" value="1"/>
</dbReference>
<evidence type="ECO:0000256" key="8">
    <source>
        <dbReference type="ARBA" id="ARBA00023277"/>
    </source>
</evidence>
<dbReference type="InterPro" id="IPR022616">
    <property type="entry name" value="Glyco_hydro_4_C"/>
</dbReference>
<evidence type="ECO:0000256" key="5">
    <source>
        <dbReference type="ARBA" id="ARBA00022801"/>
    </source>
</evidence>
<dbReference type="InterPro" id="IPR053715">
    <property type="entry name" value="GH4_Enzyme_sf"/>
</dbReference>
<comment type="caution">
    <text evidence="11">The sequence shown here is derived from an EMBL/GenBank/DDBJ whole genome shotgun (WGS) entry which is preliminary data.</text>
</comment>
<evidence type="ECO:0000256" key="2">
    <source>
        <dbReference type="ARBA" id="ARBA00001936"/>
    </source>
</evidence>
<evidence type="ECO:0000313" key="11">
    <source>
        <dbReference type="EMBL" id="KKM24859.1"/>
    </source>
</evidence>
<comment type="cofactor">
    <cofactor evidence="2">
        <name>Mn(2+)</name>
        <dbReference type="ChEBI" id="CHEBI:29035"/>
    </cofactor>
</comment>
<keyword evidence="7" id="KW-0464">Manganese</keyword>
<dbReference type="PANTHER" id="PTHR32092">
    <property type="entry name" value="6-PHOSPHO-BETA-GLUCOSIDASE-RELATED"/>
    <property type="match status" value="1"/>
</dbReference>
<feature type="domain" description="Glycosyl hydrolase family 4 C-terminal" evidence="10">
    <location>
        <begin position="106"/>
        <end position="166"/>
    </location>
</feature>
<evidence type="ECO:0000256" key="3">
    <source>
        <dbReference type="ARBA" id="ARBA00010141"/>
    </source>
</evidence>